<dbReference type="AlphaFoldDB" id="A0A7X5UXB0"/>
<sequence length="220" mass="23851">MGWAMLASMAVVAVLALVLLRYPRKLWTVPATALMLGAAGYAWQGSPGLPGHPVVPGGQRVAVDQGLIDLRDAMFGKYGTYAWSYGNLADGMLRQGDRERAVKVWQGAVRQVPGDVALWTGFGSALAEYDGNQISPAAQFAFDKALALSPEHPGPPFFYGLALIRANRFAEAEPWWEKAVALTPEKASYRPALVARLLTLEMFLQEQARREGRPAAGPAR</sequence>
<dbReference type="Proteomes" id="UP000564677">
    <property type="component" value="Unassembled WGS sequence"/>
</dbReference>
<dbReference type="Gene3D" id="1.25.40.10">
    <property type="entry name" value="Tetratricopeptide repeat domain"/>
    <property type="match status" value="1"/>
</dbReference>
<gene>
    <name evidence="1" type="ORF">FHR20_000794</name>
</gene>
<proteinExistence type="predicted"/>
<evidence type="ECO:0000313" key="2">
    <source>
        <dbReference type="Proteomes" id="UP000564677"/>
    </source>
</evidence>
<reference evidence="1 2" key="1">
    <citation type="submission" date="2020-03" db="EMBL/GenBank/DDBJ databases">
        <title>Genomic Encyclopedia of Type Strains, Phase IV (KMG-IV): sequencing the most valuable type-strain genomes for metagenomic binning, comparative biology and taxonomic classification.</title>
        <authorList>
            <person name="Goeker M."/>
        </authorList>
    </citation>
    <scope>NUCLEOTIDE SEQUENCE [LARGE SCALE GENOMIC DNA]</scope>
    <source>
        <strain evidence="1 2">DSM 4733</strain>
    </source>
</reference>
<accession>A0A7X5UXB0</accession>
<comment type="caution">
    <text evidence="1">The sequence shown here is derived from an EMBL/GenBank/DDBJ whole genome shotgun (WGS) entry which is preliminary data.</text>
</comment>
<dbReference type="EMBL" id="JAASQV010000001">
    <property type="protein sequence ID" value="NIJ63863.1"/>
    <property type="molecule type" value="Genomic_DNA"/>
</dbReference>
<dbReference type="RefSeq" id="WP_167298310.1">
    <property type="nucleotide sequence ID" value="NZ_JAASQV010000001.1"/>
</dbReference>
<evidence type="ECO:0000313" key="1">
    <source>
        <dbReference type="EMBL" id="NIJ63863.1"/>
    </source>
</evidence>
<organism evidence="1 2">
    <name type="scientific">Sphingomonas leidyi</name>
    <dbReference type="NCBI Taxonomy" id="68569"/>
    <lineage>
        <taxon>Bacteria</taxon>
        <taxon>Pseudomonadati</taxon>
        <taxon>Pseudomonadota</taxon>
        <taxon>Alphaproteobacteria</taxon>
        <taxon>Sphingomonadales</taxon>
        <taxon>Sphingomonadaceae</taxon>
        <taxon>Sphingomonas</taxon>
    </lineage>
</organism>
<name>A0A7X5UXB0_9SPHN</name>
<dbReference type="InterPro" id="IPR011990">
    <property type="entry name" value="TPR-like_helical_dom_sf"/>
</dbReference>
<keyword evidence="2" id="KW-1185">Reference proteome</keyword>
<protein>
    <submittedName>
        <fullName evidence="1">Tetratricopeptide (TPR) repeat protein</fullName>
    </submittedName>
</protein>
<dbReference type="SUPFAM" id="SSF48452">
    <property type="entry name" value="TPR-like"/>
    <property type="match status" value="1"/>
</dbReference>